<accession>A0ACC1XB64</accession>
<sequence>MAQAARLNLRMQKELKLLLTDPPHGASFPFLSVDSDLSSLSTIHAHIEGPEKTVYAKGIFEVKIQIPERYPFQPPSVTFFTPIYHPNIDNGGRICLDILNLPPKGAWQPSLNISTVLTSIGLLLSEPNPDDGLMCEASQEYKYNRQAFERKARSLTEKYAKAGAGVSNCSTQGTQNLNPGMTELAGSKESGQEVDEFVSSHKKPCGITQKLSLECSSSIKSRDSKAGVNEMEAKGKREEVNFTLDECNLRQERLCGTRRKLSLESAWQIQKRHGHEKENILANQSSPPIISTASSRSSTPQHNICSQRKHHHQPTGESIDGSRRMRLEQPCEFNEKKLFLDTSLVSDANNEKMLIKSQLMPSQTHSNASRGSSSTALLVNSNELQPHKDFIDRIGNRSTNTIYKRMSSVGTKKLSLGLKGSSQGQEKYDEDNVVPIHKLPVSIPKSSSRSSGMGQKLSLGPLTQLQGNNDNNIQLFSQNLSMGAPVSSPLKQHHGCNEEQSNLDEDAKGTGENEQPKIGPPISEAVIVLDSEDSEEERDGALRSKLLRVHKRRVNSRAKA</sequence>
<gene>
    <name evidence="1" type="ORF">OWV82_018378</name>
</gene>
<proteinExistence type="predicted"/>
<protein>
    <submittedName>
        <fullName evidence="1">Ubiquitin-conjugating enzyme, E2</fullName>
    </submittedName>
</protein>
<evidence type="ECO:0000313" key="2">
    <source>
        <dbReference type="Proteomes" id="UP001164539"/>
    </source>
</evidence>
<comment type="caution">
    <text evidence="1">The sequence shown here is derived from an EMBL/GenBank/DDBJ whole genome shotgun (WGS) entry which is preliminary data.</text>
</comment>
<dbReference type="EMBL" id="CM051403">
    <property type="protein sequence ID" value="KAJ4708433.1"/>
    <property type="molecule type" value="Genomic_DNA"/>
</dbReference>
<evidence type="ECO:0000313" key="1">
    <source>
        <dbReference type="EMBL" id="KAJ4708433.1"/>
    </source>
</evidence>
<keyword evidence="2" id="KW-1185">Reference proteome</keyword>
<reference evidence="1 2" key="1">
    <citation type="journal article" date="2023" name="Science">
        <title>Complex scaffold remodeling in plant triterpene biosynthesis.</title>
        <authorList>
            <person name="De La Pena R."/>
            <person name="Hodgson H."/>
            <person name="Liu J.C."/>
            <person name="Stephenson M.J."/>
            <person name="Martin A.C."/>
            <person name="Owen C."/>
            <person name="Harkess A."/>
            <person name="Leebens-Mack J."/>
            <person name="Jimenez L.E."/>
            <person name="Osbourn A."/>
            <person name="Sattely E.S."/>
        </authorList>
    </citation>
    <scope>NUCLEOTIDE SEQUENCE [LARGE SCALE GENOMIC DNA]</scope>
    <source>
        <strain evidence="2">cv. JPN11</strain>
        <tissue evidence="1">Leaf</tissue>
    </source>
</reference>
<dbReference type="Proteomes" id="UP001164539">
    <property type="component" value="Chromosome 10"/>
</dbReference>
<name>A0ACC1XB64_MELAZ</name>
<organism evidence="1 2">
    <name type="scientific">Melia azedarach</name>
    <name type="common">Chinaberry tree</name>
    <dbReference type="NCBI Taxonomy" id="155640"/>
    <lineage>
        <taxon>Eukaryota</taxon>
        <taxon>Viridiplantae</taxon>
        <taxon>Streptophyta</taxon>
        <taxon>Embryophyta</taxon>
        <taxon>Tracheophyta</taxon>
        <taxon>Spermatophyta</taxon>
        <taxon>Magnoliopsida</taxon>
        <taxon>eudicotyledons</taxon>
        <taxon>Gunneridae</taxon>
        <taxon>Pentapetalae</taxon>
        <taxon>rosids</taxon>
        <taxon>malvids</taxon>
        <taxon>Sapindales</taxon>
        <taxon>Meliaceae</taxon>
        <taxon>Melia</taxon>
    </lineage>
</organism>